<reference evidence="2 3" key="1">
    <citation type="submission" date="2019-02" db="EMBL/GenBank/DDBJ databases">
        <title>Deep-cultivation of Planctomycetes and their phenomic and genomic characterization uncovers novel biology.</title>
        <authorList>
            <person name="Wiegand S."/>
            <person name="Jogler M."/>
            <person name="Boedeker C."/>
            <person name="Pinto D."/>
            <person name="Vollmers J."/>
            <person name="Rivas-Marin E."/>
            <person name="Kohn T."/>
            <person name="Peeters S.H."/>
            <person name="Heuer A."/>
            <person name="Rast P."/>
            <person name="Oberbeckmann S."/>
            <person name="Bunk B."/>
            <person name="Jeske O."/>
            <person name="Meyerdierks A."/>
            <person name="Storesund J.E."/>
            <person name="Kallscheuer N."/>
            <person name="Luecker S."/>
            <person name="Lage O.M."/>
            <person name="Pohl T."/>
            <person name="Merkel B.J."/>
            <person name="Hornburger P."/>
            <person name="Mueller R.-W."/>
            <person name="Bruemmer F."/>
            <person name="Labrenz M."/>
            <person name="Spormann A.M."/>
            <person name="Op den Camp H."/>
            <person name="Overmann J."/>
            <person name="Amann R."/>
            <person name="Jetten M.S.M."/>
            <person name="Mascher T."/>
            <person name="Medema M.H."/>
            <person name="Devos D.P."/>
            <person name="Kaster A.-K."/>
            <person name="Ovreas L."/>
            <person name="Rohde M."/>
            <person name="Galperin M.Y."/>
            <person name="Jogler C."/>
        </authorList>
    </citation>
    <scope>NUCLEOTIDE SEQUENCE [LARGE SCALE GENOMIC DNA]</scope>
    <source>
        <strain evidence="2 3">Pan216</strain>
    </source>
</reference>
<dbReference type="InterPro" id="IPR008930">
    <property type="entry name" value="Terpenoid_cyclase/PrenylTrfase"/>
</dbReference>
<dbReference type="KEGG" id="knv:Pan216_56620"/>
<keyword evidence="3" id="KW-1185">Reference proteome</keyword>
<proteinExistence type="predicted"/>
<feature type="signal peptide" evidence="1">
    <location>
        <begin position="1"/>
        <end position="26"/>
    </location>
</feature>
<keyword evidence="1" id="KW-0732">Signal</keyword>
<accession>A0A518BCQ5</accession>
<sequence precursor="true">MITRRGFTWSLGAILAGGLGASSAAAKTQTTNQRRSIDRGLKYLANVQARSGRWEADGGMYPVAMTSLAGMALLLDGNTAMQGRYAENVQAAIGYLLDQVQPNGLIGHPQLDGRYMYGHGFSMLFLSQILGEEEDVSRRRRLIEVLSRAVEFSGKAQTVDGGWGYVSARDGHGFDEGSVTITQMQSLRACRNAGIGVPKEIVDKGIKYIERCTDPATGGVRYSLKTSGSARPPITAAAVACLYSGGEYDNPIVAKLIDYADKTLGPTSGRSQSYGHWHYAHYYYSQVVYRQGDDKWDRYRKGIFDVIIKKQKANGSWSEGYIGPVYTTSLNLTILQLDNGYLPIYQR</sequence>
<evidence type="ECO:0000313" key="3">
    <source>
        <dbReference type="Proteomes" id="UP000317093"/>
    </source>
</evidence>
<protein>
    <recommendedName>
        <fullName evidence="4">Prenyltransferase and squalene oxidase repeat protein</fullName>
    </recommendedName>
</protein>
<evidence type="ECO:0000256" key="1">
    <source>
        <dbReference type="SAM" id="SignalP"/>
    </source>
</evidence>
<name>A0A518BCQ5_9BACT</name>
<evidence type="ECO:0000313" key="2">
    <source>
        <dbReference type="EMBL" id="QDU64770.1"/>
    </source>
</evidence>
<dbReference type="AlphaFoldDB" id="A0A518BCQ5"/>
<dbReference type="Gene3D" id="1.50.10.20">
    <property type="match status" value="2"/>
</dbReference>
<dbReference type="CDD" id="cd00688">
    <property type="entry name" value="ISOPREN_C2_like"/>
    <property type="match status" value="1"/>
</dbReference>
<evidence type="ECO:0008006" key="4">
    <source>
        <dbReference type="Google" id="ProtNLM"/>
    </source>
</evidence>
<gene>
    <name evidence="2" type="ORF">Pan216_56620</name>
</gene>
<organism evidence="2 3">
    <name type="scientific">Kolteria novifilia</name>
    <dbReference type="NCBI Taxonomy" id="2527975"/>
    <lineage>
        <taxon>Bacteria</taxon>
        <taxon>Pseudomonadati</taxon>
        <taxon>Planctomycetota</taxon>
        <taxon>Planctomycetia</taxon>
        <taxon>Kolteriales</taxon>
        <taxon>Kolteriaceae</taxon>
        <taxon>Kolteria</taxon>
    </lineage>
</organism>
<feature type="chain" id="PRO_5022240839" description="Prenyltransferase and squalene oxidase repeat protein" evidence="1">
    <location>
        <begin position="27"/>
        <end position="347"/>
    </location>
</feature>
<dbReference type="Proteomes" id="UP000317093">
    <property type="component" value="Chromosome"/>
</dbReference>
<dbReference type="EMBL" id="CP036279">
    <property type="protein sequence ID" value="QDU64770.1"/>
    <property type="molecule type" value="Genomic_DNA"/>
</dbReference>
<dbReference type="RefSeq" id="WP_419193058.1">
    <property type="nucleotide sequence ID" value="NZ_CP036279.1"/>
</dbReference>
<dbReference type="SUPFAM" id="SSF48239">
    <property type="entry name" value="Terpenoid cyclases/Protein prenyltransferases"/>
    <property type="match status" value="1"/>
</dbReference>